<dbReference type="Proteomes" id="UP000298050">
    <property type="component" value="Unassembled WGS sequence"/>
</dbReference>
<dbReference type="InterPro" id="IPR035906">
    <property type="entry name" value="MetI-like_sf"/>
</dbReference>
<name>A0A4Z0LXD4_9GAMM</name>
<feature type="transmembrane region" description="Helical" evidence="7">
    <location>
        <begin position="127"/>
        <end position="148"/>
    </location>
</feature>
<comment type="subcellular location">
    <subcellularLocation>
        <location evidence="1 7">Cell membrane</location>
        <topology evidence="1 7">Multi-pass membrane protein</topology>
    </subcellularLocation>
</comment>
<keyword evidence="4 7" id="KW-0812">Transmembrane</keyword>
<dbReference type="SUPFAM" id="SSF161098">
    <property type="entry name" value="MetI-like"/>
    <property type="match status" value="1"/>
</dbReference>
<evidence type="ECO:0000256" key="1">
    <source>
        <dbReference type="ARBA" id="ARBA00004651"/>
    </source>
</evidence>
<organism evidence="9 10">
    <name type="scientific">Mangrovimicrobium sediminis</name>
    <dbReference type="NCBI Taxonomy" id="2562682"/>
    <lineage>
        <taxon>Bacteria</taxon>
        <taxon>Pseudomonadati</taxon>
        <taxon>Pseudomonadota</taxon>
        <taxon>Gammaproteobacteria</taxon>
        <taxon>Cellvibrionales</taxon>
        <taxon>Halieaceae</taxon>
        <taxon>Mangrovimicrobium</taxon>
    </lineage>
</organism>
<evidence type="ECO:0000256" key="6">
    <source>
        <dbReference type="ARBA" id="ARBA00023136"/>
    </source>
</evidence>
<feature type="transmembrane region" description="Helical" evidence="7">
    <location>
        <begin position="95"/>
        <end position="121"/>
    </location>
</feature>
<evidence type="ECO:0000313" key="10">
    <source>
        <dbReference type="Proteomes" id="UP000298050"/>
    </source>
</evidence>
<feature type="transmembrane region" description="Helical" evidence="7">
    <location>
        <begin position="68"/>
        <end position="88"/>
    </location>
</feature>
<gene>
    <name evidence="9" type="ORF">E4634_15310</name>
</gene>
<keyword evidence="3" id="KW-1003">Cell membrane</keyword>
<feature type="transmembrane region" description="Helical" evidence="7">
    <location>
        <begin position="222"/>
        <end position="244"/>
    </location>
</feature>
<proteinExistence type="inferred from homology"/>
<dbReference type="EMBL" id="SRLE01000011">
    <property type="protein sequence ID" value="TGD72043.1"/>
    <property type="molecule type" value="Genomic_DNA"/>
</dbReference>
<keyword evidence="2 7" id="KW-0813">Transport</keyword>
<evidence type="ECO:0000313" key="9">
    <source>
        <dbReference type="EMBL" id="TGD72043.1"/>
    </source>
</evidence>
<keyword evidence="5 7" id="KW-1133">Transmembrane helix</keyword>
<dbReference type="CDD" id="cd06261">
    <property type="entry name" value="TM_PBP2"/>
    <property type="match status" value="1"/>
</dbReference>
<dbReference type="GO" id="GO:0055085">
    <property type="term" value="P:transmembrane transport"/>
    <property type="evidence" value="ECO:0007669"/>
    <property type="project" value="InterPro"/>
</dbReference>
<evidence type="ECO:0000256" key="7">
    <source>
        <dbReference type="RuleBase" id="RU363032"/>
    </source>
</evidence>
<sequence length="260" mass="27399">MTEAVGQRLAAALAPLASLLALLVLWEAGVRWFEVDSFLLPPPSAIGAALLDSAGPLWDNSLYTLRTFAAGFGLSICVALPLAVLVTASRWLAAAIYPLLVLIQSIPKVALAPILIVAMGTSEAPRVVITFLVAFFPLVIATATGLLHTPPELLRLARSLRASALQRLLYIRLPHAVPFIFSGLKMSATLSVIGVVVAEFVAADRGLGYLMTSAMAFFNTPLAYAAMLLLSLISIAAFHGIGLLQALLFPWSTGQPNAAG</sequence>
<comment type="caution">
    <text evidence="9">The sequence shown here is derived from an EMBL/GenBank/DDBJ whole genome shotgun (WGS) entry which is preliminary data.</text>
</comment>
<dbReference type="InterPro" id="IPR000515">
    <property type="entry name" value="MetI-like"/>
</dbReference>
<dbReference type="PANTHER" id="PTHR30151">
    <property type="entry name" value="ALKANE SULFONATE ABC TRANSPORTER-RELATED, MEMBRANE SUBUNIT"/>
    <property type="match status" value="1"/>
</dbReference>
<dbReference type="Pfam" id="PF00528">
    <property type="entry name" value="BPD_transp_1"/>
    <property type="match status" value="1"/>
</dbReference>
<protein>
    <submittedName>
        <fullName evidence="9">ABC transporter permease</fullName>
    </submittedName>
</protein>
<dbReference type="GO" id="GO:0005886">
    <property type="term" value="C:plasma membrane"/>
    <property type="evidence" value="ECO:0007669"/>
    <property type="project" value="UniProtKB-SubCell"/>
</dbReference>
<accession>A0A4Z0LXD4</accession>
<evidence type="ECO:0000256" key="4">
    <source>
        <dbReference type="ARBA" id="ARBA00022692"/>
    </source>
</evidence>
<dbReference type="OrthoDB" id="8138334at2"/>
<dbReference type="RefSeq" id="WP_135445466.1">
    <property type="nucleotide sequence ID" value="NZ_SRLE01000011.1"/>
</dbReference>
<reference evidence="9 10" key="1">
    <citation type="submission" date="2019-04" db="EMBL/GenBank/DDBJ databases">
        <title>Taxonomy of novel Haliea sp. from mangrove soil of West Coast of India.</title>
        <authorList>
            <person name="Verma A."/>
            <person name="Kumar P."/>
            <person name="Krishnamurthi S."/>
        </authorList>
    </citation>
    <scope>NUCLEOTIDE SEQUENCE [LARGE SCALE GENOMIC DNA]</scope>
    <source>
        <strain evidence="9 10">SAOS-164</strain>
    </source>
</reference>
<dbReference type="PANTHER" id="PTHR30151:SF20">
    <property type="entry name" value="ABC TRANSPORTER PERMEASE PROTEIN HI_0355-RELATED"/>
    <property type="match status" value="1"/>
</dbReference>
<dbReference type="Gene3D" id="1.10.3720.10">
    <property type="entry name" value="MetI-like"/>
    <property type="match status" value="1"/>
</dbReference>
<dbReference type="PROSITE" id="PS50928">
    <property type="entry name" value="ABC_TM1"/>
    <property type="match status" value="1"/>
</dbReference>
<evidence type="ECO:0000256" key="2">
    <source>
        <dbReference type="ARBA" id="ARBA00022448"/>
    </source>
</evidence>
<evidence type="ECO:0000259" key="8">
    <source>
        <dbReference type="PROSITE" id="PS50928"/>
    </source>
</evidence>
<comment type="similarity">
    <text evidence="7">Belongs to the binding-protein-dependent transport system permease family.</text>
</comment>
<feature type="domain" description="ABC transmembrane type-1" evidence="8">
    <location>
        <begin position="61"/>
        <end position="241"/>
    </location>
</feature>
<keyword evidence="10" id="KW-1185">Reference proteome</keyword>
<keyword evidence="6 7" id="KW-0472">Membrane</keyword>
<evidence type="ECO:0000256" key="5">
    <source>
        <dbReference type="ARBA" id="ARBA00022989"/>
    </source>
</evidence>
<dbReference type="AlphaFoldDB" id="A0A4Z0LXD4"/>
<evidence type="ECO:0000256" key="3">
    <source>
        <dbReference type="ARBA" id="ARBA00022475"/>
    </source>
</evidence>
<feature type="transmembrane region" description="Helical" evidence="7">
    <location>
        <begin position="12"/>
        <end position="33"/>
    </location>
</feature>
<feature type="transmembrane region" description="Helical" evidence="7">
    <location>
        <begin position="169"/>
        <end position="202"/>
    </location>
</feature>